<dbReference type="GeneID" id="96611542"/>
<reference evidence="3 4" key="1">
    <citation type="journal article" date="2015" name="Genome Announc.">
        <title>Complete Genome Sequence of Steroid-Transforming Nocardioides simplex VKM Ac-2033D.</title>
        <authorList>
            <person name="Shtratnikova V.Y."/>
            <person name="Schelkunov M.I."/>
            <person name="Pekov Y.A."/>
            <person name="Fokina V.V."/>
            <person name="Logacheva M.D."/>
            <person name="Sokolov S.L."/>
            <person name="Bragin E.Y."/>
            <person name="Ashapkin V.V."/>
            <person name="Donova M.V."/>
        </authorList>
    </citation>
    <scope>NUCLEOTIDE SEQUENCE [LARGE SCALE GENOMIC DNA]</scope>
    <source>
        <strain evidence="3 4">VKM Ac-2033D</strain>
    </source>
</reference>
<keyword evidence="1" id="KW-0805">Transcription regulation</keyword>
<evidence type="ECO:0000313" key="4">
    <source>
        <dbReference type="Proteomes" id="UP000030300"/>
    </source>
</evidence>
<dbReference type="eggNOG" id="COG5662">
    <property type="taxonomic scope" value="Bacteria"/>
</dbReference>
<dbReference type="KEGG" id="psim:KR76_22445"/>
<dbReference type="Proteomes" id="UP000030300">
    <property type="component" value="Chromosome"/>
</dbReference>
<dbReference type="HOGENOM" id="CLU_056526_1_0_11"/>
<evidence type="ECO:0000256" key="1">
    <source>
        <dbReference type="ARBA" id="ARBA00023015"/>
    </source>
</evidence>
<keyword evidence="4" id="KW-1185">Reference proteome</keyword>
<evidence type="ECO:0000256" key="2">
    <source>
        <dbReference type="ARBA" id="ARBA00023163"/>
    </source>
</evidence>
<name>A0A0A1DN60_NOCSI</name>
<dbReference type="Pfam" id="PF13490">
    <property type="entry name" value="zf-HC2"/>
    <property type="match status" value="1"/>
</dbReference>
<dbReference type="InterPro" id="IPR041916">
    <property type="entry name" value="Anti_sigma_zinc_sf"/>
</dbReference>
<sequence length="218" mass="22669">MTTHPYADWDAAYVLGALSSSERREYEAHVDDCARCAAAVAEVGMLPGLLRLVPDDDAAALLAETPVDVVPAPVGVPARRPVRRRALAGVAAAVLLAGGAVTGVVVGSREHAPPAGRTVALAGVAERPVPLRATVRLTPTAWGTAIAMTCTYTGSYGDRYRYALYVVDDAGQRQLVSRWQAGPGETARTAGSTDLAPSAIERVELRAEDGTVLLAGTP</sequence>
<proteinExistence type="predicted"/>
<gene>
    <name evidence="3" type="ORF">KR76_22445</name>
</gene>
<dbReference type="InterPro" id="IPR027383">
    <property type="entry name" value="Znf_put"/>
</dbReference>
<dbReference type="EMBL" id="CP009896">
    <property type="protein sequence ID" value="AIY18846.1"/>
    <property type="molecule type" value="Genomic_DNA"/>
</dbReference>
<dbReference type="OrthoDB" id="5242431at2"/>
<dbReference type="RefSeq" id="WP_038681489.1">
    <property type="nucleotide sequence ID" value="NZ_BJMC01000013.1"/>
</dbReference>
<keyword evidence="2" id="KW-0804">Transcription</keyword>
<accession>A0A0A1DN60</accession>
<protein>
    <submittedName>
        <fullName evidence="3">Putative conserved membrane protein</fullName>
    </submittedName>
</protein>
<organism evidence="3 4">
    <name type="scientific">Nocardioides simplex</name>
    <name type="common">Arthrobacter simplex</name>
    <dbReference type="NCBI Taxonomy" id="2045"/>
    <lineage>
        <taxon>Bacteria</taxon>
        <taxon>Bacillati</taxon>
        <taxon>Actinomycetota</taxon>
        <taxon>Actinomycetes</taxon>
        <taxon>Propionibacteriales</taxon>
        <taxon>Nocardioidaceae</taxon>
        <taxon>Pimelobacter</taxon>
    </lineage>
</organism>
<dbReference type="AlphaFoldDB" id="A0A0A1DN60"/>
<evidence type="ECO:0000313" key="3">
    <source>
        <dbReference type="EMBL" id="AIY18846.1"/>
    </source>
</evidence>
<dbReference type="STRING" id="2045.KR76_22445"/>
<dbReference type="Gene3D" id="1.10.10.1320">
    <property type="entry name" value="Anti-sigma factor, zinc-finger domain"/>
    <property type="match status" value="1"/>
</dbReference>